<evidence type="ECO:0000313" key="1">
    <source>
        <dbReference type="EMBL" id="GER43010.1"/>
    </source>
</evidence>
<accession>A0A5A7QCS9</accession>
<dbReference type="AlphaFoldDB" id="A0A5A7QCS9"/>
<dbReference type="EMBL" id="BKCP01006515">
    <property type="protein sequence ID" value="GER43010.1"/>
    <property type="molecule type" value="Genomic_DNA"/>
</dbReference>
<organism evidence="1 2">
    <name type="scientific">Striga asiatica</name>
    <name type="common">Asiatic witchweed</name>
    <name type="synonym">Buchnera asiatica</name>
    <dbReference type="NCBI Taxonomy" id="4170"/>
    <lineage>
        <taxon>Eukaryota</taxon>
        <taxon>Viridiplantae</taxon>
        <taxon>Streptophyta</taxon>
        <taxon>Embryophyta</taxon>
        <taxon>Tracheophyta</taxon>
        <taxon>Spermatophyta</taxon>
        <taxon>Magnoliopsida</taxon>
        <taxon>eudicotyledons</taxon>
        <taxon>Gunneridae</taxon>
        <taxon>Pentapetalae</taxon>
        <taxon>asterids</taxon>
        <taxon>lamiids</taxon>
        <taxon>Lamiales</taxon>
        <taxon>Orobanchaceae</taxon>
        <taxon>Buchnereae</taxon>
        <taxon>Striga</taxon>
    </lineage>
</organism>
<proteinExistence type="predicted"/>
<gene>
    <name evidence="1" type="ORF">STAS_19830</name>
</gene>
<dbReference type="OrthoDB" id="691528at2759"/>
<dbReference type="InterPro" id="IPR022251">
    <property type="entry name" value="DUF3774_wound-induced"/>
</dbReference>
<evidence type="ECO:0000313" key="2">
    <source>
        <dbReference type="Proteomes" id="UP000325081"/>
    </source>
</evidence>
<name>A0A5A7QCS9_STRAF</name>
<dbReference type="Pfam" id="PF12609">
    <property type="entry name" value="DUF3774"/>
    <property type="match status" value="1"/>
</dbReference>
<comment type="caution">
    <text evidence="1">The sequence shown here is derived from an EMBL/GenBank/DDBJ whole genome shotgun (WGS) entry which is preliminary data.</text>
</comment>
<sequence length="107" mass="12253">MIAARGGWIVATSIGAVEALKDQLGFCRWNYTLRSIKKRAENRTLFYYNNNNNNQMQNVASKFSRSHSSSDVAGGKLTIDRDKIERREKCMRKVMDLSSWGPSTTRF</sequence>
<keyword evidence="2" id="KW-1185">Reference proteome</keyword>
<dbReference type="Proteomes" id="UP000325081">
    <property type="component" value="Unassembled WGS sequence"/>
</dbReference>
<reference evidence="2" key="1">
    <citation type="journal article" date="2019" name="Curr. Biol.">
        <title>Genome Sequence of Striga asiatica Provides Insight into the Evolution of Plant Parasitism.</title>
        <authorList>
            <person name="Yoshida S."/>
            <person name="Kim S."/>
            <person name="Wafula E.K."/>
            <person name="Tanskanen J."/>
            <person name="Kim Y.M."/>
            <person name="Honaas L."/>
            <person name="Yang Z."/>
            <person name="Spallek T."/>
            <person name="Conn C.E."/>
            <person name="Ichihashi Y."/>
            <person name="Cheong K."/>
            <person name="Cui S."/>
            <person name="Der J.P."/>
            <person name="Gundlach H."/>
            <person name="Jiao Y."/>
            <person name="Hori C."/>
            <person name="Ishida J.K."/>
            <person name="Kasahara H."/>
            <person name="Kiba T."/>
            <person name="Kim M.S."/>
            <person name="Koo N."/>
            <person name="Laohavisit A."/>
            <person name="Lee Y.H."/>
            <person name="Lumba S."/>
            <person name="McCourt P."/>
            <person name="Mortimer J.C."/>
            <person name="Mutuku J.M."/>
            <person name="Nomura T."/>
            <person name="Sasaki-Sekimoto Y."/>
            <person name="Seto Y."/>
            <person name="Wang Y."/>
            <person name="Wakatake T."/>
            <person name="Sakakibara H."/>
            <person name="Demura T."/>
            <person name="Yamaguchi S."/>
            <person name="Yoneyama K."/>
            <person name="Manabe R.I."/>
            <person name="Nelson D.C."/>
            <person name="Schulman A.H."/>
            <person name="Timko M.P."/>
            <person name="dePamphilis C.W."/>
            <person name="Choi D."/>
            <person name="Shirasu K."/>
        </authorList>
    </citation>
    <scope>NUCLEOTIDE SEQUENCE [LARGE SCALE GENOMIC DNA]</scope>
    <source>
        <strain evidence="2">cv. UVA1</strain>
    </source>
</reference>
<protein>
    <submittedName>
        <fullName evidence="1">Wound-responsive family protein</fullName>
    </submittedName>
</protein>
<dbReference type="PANTHER" id="PTHR33090">
    <property type="entry name" value="DUF3774 DOMAIN PROTEIN-RELATED"/>
    <property type="match status" value="1"/>
</dbReference>